<sequence length="375" mass="43037">MDAVKANQLYLLGEYDKARVLYDQLSQKLGIGLFDANIRLCKKYKSLDLRLTDDLATQLKFKKDNFGNILVHEDPEVQKKNYMRVSSARPLCKPITGLLIKRLGRFSNALMQISNAVFIAKKIGLKSIYISDCDRSKIMFPSSEKIFLNDADIVIETHTPYRYNKTLLEGAFFYTNRNDYFHNDSNRYSDIQSFKHGLGLYYDNKISTYDLVIYVRSGDIFSQNNYIHPGYGQPPLSYYIKIIKNIRPNKIQIVFENRFNPVIDELEGFIKDNSIPYAVQSGSIREDINALLSARSIISGNGTFLPGIISLSENIETVYSFQKPFSFWGRKGVNNIIVRDAVGDYKNAILSGNWQNSPEQRQLMIQYPESSLKII</sequence>
<evidence type="ECO:0000313" key="1">
    <source>
        <dbReference type="EMBL" id="TNJ34072.1"/>
    </source>
</evidence>
<keyword evidence="2" id="KW-1185">Reference proteome</keyword>
<evidence type="ECO:0000313" key="2">
    <source>
        <dbReference type="Proteomes" id="UP000309544"/>
    </source>
</evidence>
<dbReference type="RefSeq" id="WP_139627017.1">
    <property type="nucleotide sequence ID" value="NZ_VDCI01000015.1"/>
</dbReference>
<gene>
    <name evidence="1" type="ORF">FGF68_10510</name>
</gene>
<name>A0A5C4RSW1_PROVB</name>
<comment type="caution">
    <text evidence="1">The sequence shown here is derived from an EMBL/GenBank/DDBJ whole genome shotgun (WGS) entry which is preliminary data.</text>
</comment>
<dbReference type="Proteomes" id="UP000309544">
    <property type="component" value="Unassembled WGS sequence"/>
</dbReference>
<dbReference type="AlphaFoldDB" id="A0A5C4RSW1"/>
<organism evidence="1 2">
    <name type="scientific">Prosthecochloris vibrioformis</name>
    <name type="common">Chlorobium vibrioforme</name>
    <dbReference type="NCBI Taxonomy" id="1098"/>
    <lineage>
        <taxon>Bacteria</taxon>
        <taxon>Pseudomonadati</taxon>
        <taxon>Chlorobiota</taxon>
        <taxon>Chlorobiia</taxon>
        <taxon>Chlorobiales</taxon>
        <taxon>Chlorobiaceae</taxon>
        <taxon>Prosthecochloris</taxon>
    </lineage>
</organism>
<dbReference type="EMBL" id="VDCI01000015">
    <property type="protein sequence ID" value="TNJ34072.1"/>
    <property type="molecule type" value="Genomic_DNA"/>
</dbReference>
<protein>
    <recommendedName>
        <fullName evidence="3">Glycosyltransferase family 61 protein</fullName>
    </recommendedName>
</protein>
<evidence type="ECO:0008006" key="3">
    <source>
        <dbReference type="Google" id="ProtNLM"/>
    </source>
</evidence>
<proteinExistence type="predicted"/>
<accession>A0A5C4RSW1</accession>
<reference evidence="1 2" key="1">
    <citation type="submission" date="2019-05" db="EMBL/GenBank/DDBJ databases">
        <title>Draft Whole-Genome sequence of the green sulfur bacterium Prosthecochloris vibrioformis DSM 260.</title>
        <authorList>
            <person name="Meyer T.E."/>
            <person name="Kyndt J.A."/>
        </authorList>
    </citation>
    <scope>NUCLEOTIDE SEQUENCE [LARGE SCALE GENOMIC DNA]</scope>
    <source>
        <strain evidence="1 2">DSM 260</strain>
    </source>
</reference>